<evidence type="ECO:0000259" key="1">
    <source>
        <dbReference type="Pfam" id="PF10544"/>
    </source>
</evidence>
<reference evidence="2 3" key="2">
    <citation type="journal article" date="2017" name="Int. J. Syst. Evol. Microbiol.">
        <title>Adaptation of Surface-Associated Bacteria to the Open Ocean: A Genomically Distinct Subpopulation of Phaeobacter gallaeciensis Colonizes Pacific Mesozooplankton.</title>
        <authorList>
            <person name="Freese H.M."/>
            <person name="Methner A."/>
            <person name="Overmann J."/>
        </authorList>
    </citation>
    <scope>NUCLEOTIDE SEQUENCE [LARGE SCALE GENOMIC DNA]</scope>
    <source>
        <strain evidence="2 3">P66</strain>
    </source>
</reference>
<reference evidence="2 3" key="1">
    <citation type="journal article" date="2017" name="Genome Biol. Evol.">
        <title>Trajectories and Drivers of Genome Evolution in Surface-Associated Marine Phaeobacter.</title>
        <authorList>
            <person name="Freese H.M."/>
            <person name="Sikorski J."/>
            <person name="Bunk B."/>
            <person name="Scheuner C."/>
            <person name="Meier-Kolthoff J.P."/>
            <person name="Sproer C."/>
            <person name="Gram L."/>
            <person name="Overmann J."/>
        </authorList>
    </citation>
    <scope>NUCLEOTIDE SEQUENCE [LARGE SCALE GENOMIC DNA]</scope>
    <source>
        <strain evidence="2 3">P66</strain>
    </source>
</reference>
<protein>
    <recommendedName>
        <fullName evidence="1">Bacteriophage T5 Orf172 DNA-binding domain-containing protein</fullName>
    </recommendedName>
</protein>
<accession>A0ABM6RL90</accession>
<organism evidence="2 3">
    <name type="scientific">Phaeobacter inhibens</name>
    <dbReference type="NCBI Taxonomy" id="221822"/>
    <lineage>
        <taxon>Bacteria</taxon>
        <taxon>Pseudomonadati</taxon>
        <taxon>Pseudomonadota</taxon>
        <taxon>Alphaproteobacteria</taxon>
        <taxon>Rhodobacterales</taxon>
        <taxon>Roseobacteraceae</taxon>
        <taxon>Phaeobacter</taxon>
    </lineage>
</organism>
<evidence type="ECO:0000313" key="2">
    <source>
        <dbReference type="EMBL" id="AUQ97342.1"/>
    </source>
</evidence>
<gene>
    <name evidence="2" type="ORF">PhaeoP66_04616</name>
</gene>
<dbReference type="Pfam" id="PF10544">
    <property type="entry name" value="T5orf172"/>
    <property type="match status" value="1"/>
</dbReference>
<dbReference type="EMBL" id="CP010713">
    <property type="protein sequence ID" value="AUQ97342.1"/>
    <property type="molecule type" value="Genomic_DNA"/>
</dbReference>
<proteinExistence type="predicted"/>
<name>A0ABM6RL90_9RHOB</name>
<keyword evidence="3" id="KW-1185">Reference proteome</keyword>
<dbReference type="Proteomes" id="UP000236536">
    <property type="component" value="Plasmid pP66_h"/>
</dbReference>
<sequence length="155" mass="18183">MARRSRGFTRIRWLRRNVAWGTVYLTCDEADPRRIKIGFTQRKTVDRRKELSRSVQGRMVIVQTVRMPHAFALEARCHAKVRRLAYRDRSRTREWYLLREGASVSDVATLIAEQATRLRLIARLKIAWPSYGRISLFDSGWRPSGRGDPLKLDLE</sequence>
<dbReference type="InterPro" id="IPR018306">
    <property type="entry name" value="Phage_T5_Orf172_DNA-bd"/>
</dbReference>
<feature type="domain" description="Bacteriophage T5 Orf172 DNA-binding" evidence="1">
    <location>
        <begin position="21"/>
        <end position="99"/>
    </location>
</feature>
<evidence type="ECO:0000313" key="3">
    <source>
        <dbReference type="Proteomes" id="UP000236536"/>
    </source>
</evidence>
<geneLocation type="plasmid" evidence="2 3">
    <name>pP66_h</name>
</geneLocation>
<dbReference type="RefSeq" id="WP_102856265.1">
    <property type="nucleotide sequence ID" value="NZ_CP010616.1"/>
</dbReference>
<keyword evidence="2" id="KW-0614">Plasmid</keyword>